<dbReference type="EMBL" id="QNBE01000122">
    <property type="protein sequence ID" value="RKX68889.1"/>
    <property type="molecule type" value="Genomic_DNA"/>
</dbReference>
<reference evidence="1 2" key="1">
    <citation type="submission" date="2018-06" db="EMBL/GenBank/DDBJ databases">
        <title>Extensive metabolic versatility and redundancy in microbially diverse, dynamic hydrothermal sediments.</title>
        <authorList>
            <person name="Dombrowski N."/>
            <person name="Teske A."/>
            <person name="Baker B.J."/>
        </authorList>
    </citation>
    <scope>NUCLEOTIDE SEQUENCE [LARGE SCALE GENOMIC DNA]</scope>
    <source>
        <strain evidence="1">B36_G15</strain>
    </source>
</reference>
<protein>
    <recommendedName>
        <fullName evidence="3">T9SS type A sorting domain-containing protein</fullName>
    </recommendedName>
</protein>
<evidence type="ECO:0000313" key="1">
    <source>
        <dbReference type="EMBL" id="RKX68889.1"/>
    </source>
</evidence>
<sequence>MRGLILLLMITAIKATNWTVMVYLCADNSLASQARDDLEEMEAVGSGPDFHLVVQLDLPDQEAERLYIKKGGSEHYPIGEVDMCDIDVLYDFIRWAKAYYPSDHYCLILWDHGTGWTGPPQFGFGSDFSSGNTISFAEGEMELLLKRVRKLLGRKIDLLVFDACLMGMVEIAGEVANSCRYLVASELTVPASGLPYDQILIGLQLDPSLSPEGLARLIIDEYFLAYHDSLQVDLSLWDLDHYDEFRKALDKILIEAMTTPPDTFLPKKVRRPFPAHSDLASLLNNLDPGFEPPPLISYHKGSYSGGAIWLPDSYYDFRQGIMSYQGLNWTISWWEEFLNFTYDQDDIPPETPIWKDSPTKDNNLLLSWSRASDLAPVHYFIYKATRTQVVFEDDGSGAGWEMAGFEVTPDGYHSGAGNNLNNWMVMRQPVSVQGCIIQFDLSYKIQDLRDTLILEYEDGGWHRLCYYYGESEWERHRRLLPFSGPLRIRFRYRTDASTAGSGAYLKNITIYDLGGVTPITHPLTDTSFYLFNQPHGDHYYLVEAIDDYQNRSDIDEPLKVNFKSYATPYTIPNPFRDRCRIIFDSPSPEVSVYIFSLDGRLIRKLQGEFDEYSIDWDGRDEQGRRLKNGIYLVLVKTGSFSRLGKIAKLE</sequence>
<dbReference type="InterPro" id="IPR005077">
    <property type="entry name" value="Peptidase_C11"/>
</dbReference>
<dbReference type="Gene3D" id="3.40.50.11970">
    <property type="match status" value="1"/>
</dbReference>
<dbReference type="Gene3D" id="2.60.40.4070">
    <property type="match status" value="1"/>
</dbReference>
<evidence type="ECO:0008006" key="3">
    <source>
        <dbReference type="Google" id="ProtNLM"/>
    </source>
</evidence>
<accession>A0A660SDN2</accession>
<gene>
    <name evidence="1" type="ORF">DRP53_09765</name>
</gene>
<proteinExistence type="predicted"/>
<dbReference type="PANTHER" id="PTHR37835:SF1">
    <property type="entry name" value="ALPHA-CLOSTRIPAIN"/>
    <property type="match status" value="1"/>
</dbReference>
<dbReference type="Pfam" id="PF03415">
    <property type="entry name" value="Peptidase_C11"/>
    <property type="match status" value="1"/>
</dbReference>
<comment type="caution">
    <text evidence="1">The sequence shown here is derived from an EMBL/GenBank/DDBJ whole genome shotgun (WGS) entry which is preliminary data.</text>
</comment>
<evidence type="ECO:0000313" key="2">
    <source>
        <dbReference type="Proteomes" id="UP000268469"/>
    </source>
</evidence>
<dbReference type="Proteomes" id="UP000268469">
    <property type="component" value="Unassembled WGS sequence"/>
</dbReference>
<name>A0A660SDN2_UNCW3</name>
<dbReference type="PANTHER" id="PTHR37835">
    <property type="entry name" value="ALPHA-CLOSTRIPAIN"/>
    <property type="match status" value="1"/>
</dbReference>
<dbReference type="AlphaFoldDB" id="A0A660SDN2"/>
<organism evidence="1 2">
    <name type="scientific">candidate division WOR-3 bacterium</name>
    <dbReference type="NCBI Taxonomy" id="2052148"/>
    <lineage>
        <taxon>Bacteria</taxon>
        <taxon>Bacteria division WOR-3</taxon>
    </lineage>
</organism>